<dbReference type="Proteomes" id="UP001230005">
    <property type="component" value="Unassembled WGS sequence"/>
</dbReference>
<dbReference type="EMBL" id="JAUSUG010000018">
    <property type="protein sequence ID" value="MDQ0256632.1"/>
    <property type="molecule type" value="Genomic_DNA"/>
</dbReference>
<comment type="caution">
    <text evidence="1">The sequence shown here is derived from an EMBL/GenBank/DDBJ whole genome shotgun (WGS) entry which is preliminary data.</text>
</comment>
<sequence>MENRKKCPLMIDTNSSFLFVDFSVNIMYDKNN</sequence>
<reference evidence="1 2" key="1">
    <citation type="submission" date="2023-07" db="EMBL/GenBank/DDBJ databases">
        <title>Genomic Encyclopedia of Type Strains, Phase IV (KMG-IV): sequencing the most valuable type-strain genomes for metagenomic binning, comparative biology and taxonomic classification.</title>
        <authorList>
            <person name="Goeker M."/>
        </authorList>
    </citation>
    <scope>NUCLEOTIDE SEQUENCE [LARGE SCALE GENOMIC DNA]</scope>
    <source>
        <strain evidence="1 2">DSM 9768</strain>
    </source>
</reference>
<protein>
    <submittedName>
        <fullName evidence="1">Uncharacterized protein</fullName>
    </submittedName>
</protein>
<proteinExistence type="predicted"/>
<organism evidence="1 2">
    <name type="scientific">Evansella vedderi</name>
    <dbReference type="NCBI Taxonomy" id="38282"/>
    <lineage>
        <taxon>Bacteria</taxon>
        <taxon>Bacillati</taxon>
        <taxon>Bacillota</taxon>
        <taxon>Bacilli</taxon>
        <taxon>Bacillales</taxon>
        <taxon>Bacillaceae</taxon>
        <taxon>Evansella</taxon>
    </lineage>
</organism>
<evidence type="ECO:0000313" key="2">
    <source>
        <dbReference type="Proteomes" id="UP001230005"/>
    </source>
</evidence>
<accession>A0ABU0A0T6</accession>
<evidence type="ECO:0000313" key="1">
    <source>
        <dbReference type="EMBL" id="MDQ0256632.1"/>
    </source>
</evidence>
<keyword evidence="2" id="KW-1185">Reference proteome</keyword>
<gene>
    <name evidence="1" type="ORF">J2S74_004054</name>
</gene>
<name>A0ABU0A0T6_9BACI</name>